<comment type="subcellular location">
    <subcellularLocation>
        <location evidence="1">Cytoplasm</location>
    </subcellularLocation>
</comment>
<gene>
    <name evidence="14" type="ORF">KCG34_10905</name>
</gene>
<dbReference type="GO" id="GO:0006006">
    <property type="term" value="P:glucose metabolic process"/>
    <property type="evidence" value="ECO:0007669"/>
    <property type="project" value="TreeGrafter"/>
</dbReference>
<feature type="signal peptide" evidence="13">
    <location>
        <begin position="1"/>
        <end position="19"/>
    </location>
</feature>
<keyword evidence="15" id="KW-1185">Reference proteome</keyword>
<dbReference type="NCBIfam" id="NF008277">
    <property type="entry name" value="PRK11055.1"/>
    <property type="match status" value="1"/>
</dbReference>
<keyword evidence="6" id="KW-0597">Phosphoprotein</keyword>
<dbReference type="InterPro" id="IPR008183">
    <property type="entry name" value="Aldose_1/G6P_1-epimerase"/>
</dbReference>
<accession>A0A975G5B6</accession>
<dbReference type="EC" id="5.1.3.3" evidence="9"/>
<evidence type="ECO:0000256" key="5">
    <source>
        <dbReference type="ARBA" id="ARBA00022490"/>
    </source>
</evidence>
<dbReference type="InterPro" id="IPR014718">
    <property type="entry name" value="GH-type_carb-bd"/>
</dbReference>
<evidence type="ECO:0000256" key="13">
    <source>
        <dbReference type="SAM" id="SignalP"/>
    </source>
</evidence>
<feature type="active site" description="Proton acceptor" evidence="10">
    <location>
        <position position="339"/>
    </location>
</feature>
<keyword evidence="5" id="KW-0963">Cytoplasm</keyword>
<dbReference type="Gene3D" id="2.70.98.10">
    <property type="match status" value="1"/>
</dbReference>
<evidence type="ECO:0000256" key="9">
    <source>
        <dbReference type="PIRNR" id="PIRNR005096"/>
    </source>
</evidence>
<evidence type="ECO:0000313" key="14">
    <source>
        <dbReference type="EMBL" id="QUD90326.1"/>
    </source>
</evidence>
<evidence type="ECO:0000256" key="11">
    <source>
        <dbReference type="PIRSR" id="PIRSR005096-2"/>
    </source>
</evidence>
<reference evidence="14" key="1">
    <citation type="submission" date="2021-04" db="EMBL/GenBank/DDBJ databases">
        <title>The complete genome sequence of Caulobacter sp. S6.</title>
        <authorList>
            <person name="Tang Y."/>
            <person name="Ouyang W."/>
            <person name="Liu Q."/>
            <person name="Huang B."/>
            <person name="Guo Z."/>
            <person name="Lei P."/>
        </authorList>
    </citation>
    <scope>NUCLEOTIDE SEQUENCE</scope>
    <source>
        <strain evidence="14">S6</strain>
    </source>
</reference>
<dbReference type="InterPro" id="IPR015443">
    <property type="entry name" value="Aldose_1-epimerase"/>
</dbReference>
<feature type="binding site" evidence="12">
    <location>
        <begin position="99"/>
        <end position="100"/>
    </location>
    <ligand>
        <name>beta-D-galactose</name>
        <dbReference type="ChEBI" id="CHEBI:27667"/>
    </ligand>
</feature>
<evidence type="ECO:0000256" key="1">
    <source>
        <dbReference type="ARBA" id="ARBA00004496"/>
    </source>
</evidence>
<feature type="active site" description="Proton donor" evidence="10">
    <location>
        <position position="199"/>
    </location>
</feature>
<evidence type="ECO:0000256" key="3">
    <source>
        <dbReference type="ARBA" id="ARBA00006206"/>
    </source>
</evidence>
<dbReference type="GO" id="GO:0033499">
    <property type="term" value="P:galactose catabolic process via UDP-galactose, Leloir pathway"/>
    <property type="evidence" value="ECO:0007669"/>
    <property type="project" value="TreeGrafter"/>
</dbReference>
<protein>
    <recommendedName>
        <fullName evidence="9">Aldose 1-epimerase</fullName>
        <ecNumber evidence="9">5.1.3.3</ecNumber>
    </recommendedName>
</protein>
<evidence type="ECO:0000313" key="15">
    <source>
        <dbReference type="Proteomes" id="UP000676409"/>
    </source>
</evidence>
<keyword evidence="7 9" id="KW-0413">Isomerase</keyword>
<evidence type="ECO:0000256" key="10">
    <source>
        <dbReference type="PIRSR" id="PIRSR005096-1"/>
    </source>
</evidence>
<feature type="binding site" evidence="11">
    <location>
        <position position="273"/>
    </location>
    <ligand>
        <name>beta-D-galactose</name>
        <dbReference type="ChEBI" id="CHEBI:27667"/>
    </ligand>
</feature>
<keyword evidence="8 9" id="KW-0119">Carbohydrate metabolism</keyword>
<dbReference type="SUPFAM" id="SSF74650">
    <property type="entry name" value="Galactose mutarotase-like"/>
    <property type="match status" value="1"/>
</dbReference>
<evidence type="ECO:0000256" key="2">
    <source>
        <dbReference type="ARBA" id="ARBA00005028"/>
    </source>
</evidence>
<keyword evidence="13" id="KW-0732">Signal</keyword>
<dbReference type="GO" id="GO:0005737">
    <property type="term" value="C:cytoplasm"/>
    <property type="evidence" value="ECO:0007669"/>
    <property type="project" value="UniProtKB-SubCell"/>
</dbReference>
<dbReference type="EMBL" id="CP073078">
    <property type="protein sequence ID" value="QUD90326.1"/>
    <property type="molecule type" value="Genomic_DNA"/>
</dbReference>
<dbReference type="KEGG" id="caul:KCG34_10905"/>
<dbReference type="Proteomes" id="UP000676409">
    <property type="component" value="Chromosome"/>
</dbReference>
<dbReference type="InterPro" id="IPR011013">
    <property type="entry name" value="Gal_mutarotase_sf_dom"/>
</dbReference>
<dbReference type="PIRSF" id="PIRSF005096">
    <property type="entry name" value="GALM"/>
    <property type="match status" value="1"/>
</dbReference>
<evidence type="ECO:0000256" key="8">
    <source>
        <dbReference type="ARBA" id="ARBA00023277"/>
    </source>
</evidence>
<dbReference type="GO" id="GO:0030246">
    <property type="term" value="F:carbohydrate binding"/>
    <property type="evidence" value="ECO:0007669"/>
    <property type="project" value="InterPro"/>
</dbReference>
<dbReference type="CDD" id="cd09019">
    <property type="entry name" value="galactose_mutarotase_like"/>
    <property type="match status" value="1"/>
</dbReference>
<dbReference type="InterPro" id="IPR047215">
    <property type="entry name" value="Galactose_mutarotase-like"/>
</dbReference>
<dbReference type="GO" id="GO:0004034">
    <property type="term" value="F:aldose 1-epimerase activity"/>
    <property type="evidence" value="ECO:0007669"/>
    <property type="project" value="UniProtKB-EC"/>
</dbReference>
<evidence type="ECO:0000256" key="7">
    <source>
        <dbReference type="ARBA" id="ARBA00023235"/>
    </source>
</evidence>
<evidence type="ECO:0000256" key="6">
    <source>
        <dbReference type="ARBA" id="ARBA00022553"/>
    </source>
</evidence>
<dbReference type="AlphaFoldDB" id="A0A975G5B6"/>
<sequence>MKAPHLFAAAIFAATGAHAAEASRESFGALPDGAAVQAVTLKNAHGVSVRVIAYGATIQSLKLPDRRGKIADVVLAYPDMTGYLAKPQYFGATVGRYANRIAGAAFTLDGQHYALTRNEGQNSLHGGAKGFDKQLWTITAVQSGPAASVTLTRTSPDGEEGYPGTLKASITYALDEQNQLTTTYAATTDKPTVVNMVNHSLFNLAGAASGHDALDEVLTLAADAYTPVDAALIPTGELRPVAGTPFDFRKARRIGERIRDAADPQIAIGRGYDHNFVLRGGVTPKPHFAARLTDPASGRTMELWTTEPGVQVYSGNFLDATAAGSGQTLYRQGDGIALELQHFPDSPNHPAFPTTRLDPGQTYRQVSIYRFGVRAK</sequence>
<name>A0A975G5B6_9CAUL</name>
<comment type="similarity">
    <text evidence="3 9">Belongs to the aldose epimerase family.</text>
</comment>
<dbReference type="RefSeq" id="WP_211940377.1">
    <property type="nucleotide sequence ID" value="NZ_CP073078.1"/>
</dbReference>
<dbReference type="Pfam" id="PF01263">
    <property type="entry name" value="Aldose_epim"/>
    <property type="match status" value="1"/>
</dbReference>
<dbReference type="FunFam" id="2.70.98.10:FF:000003">
    <property type="entry name" value="Aldose 1-epimerase"/>
    <property type="match status" value="1"/>
</dbReference>
<feature type="chain" id="PRO_5037770314" description="Aldose 1-epimerase" evidence="13">
    <location>
        <begin position="20"/>
        <end position="376"/>
    </location>
</feature>
<comment type="subunit">
    <text evidence="4">Monomer.</text>
</comment>
<evidence type="ECO:0000256" key="4">
    <source>
        <dbReference type="ARBA" id="ARBA00011245"/>
    </source>
</evidence>
<dbReference type="PANTHER" id="PTHR10091:SF0">
    <property type="entry name" value="GALACTOSE MUTAROTASE"/>
    <property type="match status" value="1"/>
</dbReference>
<proteinExistence type="inferred from homology"/>
<dbReference type="PANTHER" id="PTHR10091">
    <property type="entry name" value="ALDOSE-1-EPIMERASE"/>
    <property type="match status" value="1"/>
</dbReference>
<comment type="catalytic activity">
    <reaction evidence="9">
        <text>alpha-D-glucose = beta-D-glucose</text>
        <dbReference type="Rhea" id="RHEA:10264"/>
        <dbReference type="ChEBI" id="CHEBI:15903"/>
        <dbReference type="ChEBI" id="CHEBI:17925"/>
        <dbReference type="EC" id="5.1.3.3"/>
    </reaction>
</comment>
<comment type="pathway">
    <text evidence="2 9">Carbohydrate metabolism; hexose metabolism.</text>
</comment>
<evidence type="ECO:0000256" key="12">
    <source>
        <dbReference type="PIRSR" id="PIRSR005096-3"/>
    </source>
</evidence>
<organism evidence="14 15">
    <name type="scientific">Phenylobacterium montanum</name>
    <dbReference type="NCBI Taxonomy" id="2823693"/>
    <lineage>
        <taxon>Bacteria</taxon>
        <taxon>Pseudomonadati</taxon>
        <taxon>Pseudomonadota</taxon>
        <taxon>Alphaproteobacteria</taxon>
        <taxon>Caulobacterales</taxon>
        <taxon>Caulobacteraceae</taxon>
        <taxon>Phenylobacterium</taxon>
    </lineage>
</organism>